<keyword evidence="3" id="KW-0597">Phosphoprotein</keyword>
<evidence type="ECO:0000256" key="7">
    <source>
        <dbReference type="SAM" id="Phobius"/>
    </source>
</evidence>
<evidence type="ECO:0000256" key="2">
    <source>
        <dbReference type="ARBA" id="ARBA00012438"/>
    </source>
</evidence>
<dbReference type="PROSITE" id="PS50109">
    <property type="entry name" value="HIS_KIN"/>
    <property type="match status" value="1"/>
</dbReference>
<dbReference type="InterPro" id="IPR036097">
    <property type="entry name" value="HisK_dim/P_sf"/>
</dbReference>
<dbReference type="GO" id="GO:0004721">
    <property type="term" value="F:phosphoprotein phosphatase activity"/>
    <property type="evidence" value="ECO:0007669"/>
    <property type="project" value="TreeGrafter"/>
</dbReference>
<evidence type="ECO:0000256" key="4">
    <source>
        <dbReference type="ARBA" id="ARBA00022679"/>
    </source>
</evidence>
<dbReference type="Pfam" id="PF00512">
    <property type="entry name" value="HisKA"/>
    <property type="match status" value="1"/>
</dbReference>
<keyword evidence="4" id="KW-0808">Transferase</keyword>
<keyword evidence="6" id="KW-0902">Two-component regulatory system</keyword>
<evidence type="ECO:0000313" key="9">
    <source>
        <dbReference type="EMBL" id="OGZ56155.1"/>
    </source>
</evidence>
<sequence>MGFIIIVAILGTNLTARYYTDPEIAALIVIAVTGILLAISHIIVGAFERVAQASKARSEFVSIISHQLRNPLSSIRWQLEILLRDKTIDQKTRSYLEGVNEYNNRMAKLVNDLLTVNRIENNRLTLTPTSFSIIDLVKKVIADNALFANASHIAVEFEEKKNIPLVYADENYTRWAVENLLSNAIRYSNPRTTIIVAISKQAQQARIEITNHGLSVTPADTAHIFKKFFRGESAQRARTDGSGLGLFIAKSVVEASGGSIGFISDHSGKTTFWLALPRAKKMELSV</sequence>
<dbReference type="InterPro" id="IPR036890">
    <property type="entry name" value="HATPase_C_sf"/>
</dbReference>
<comment type="catalytic activity">
    <reaction evidence="1">
        <text>ATP + protein L-histidine = ADP + protein N-phospho-L-histidine.</text>
        <dbReference type="EC" id="2.7.13.3"/>
    </reaction>
</comment>
<accession>A0A1G2H0Z9</accession>
<gene>
    <name evidence="9" type="ORF">A3H64_02385</name>
</gene>
<dbReference type="Pfam" id="PF02518">
    <property type="entry name" value="HATPase_c"/>
    <property type="match status" value="1"/>
</dbReference>
<dbReference type="InterPro" id="IPR004358">
    <property type="entry name" value="Sig_transdc_His_kin-like_C"/>
</dbReference>
<dbReference type="AlphaFoldDB" id="A0A1G2H0Z9"/>
<dbReference type="GO" id="GO:0005886">
    <property type="term" value="C:plasma membrane"/>
    <property type="evidence" value="ECO:0007669"/>
    <property type="project" value="TreeGrafter"/>
</dbReference>
<dbReference type="InterPro" id="IPR005467">
    <property type="entry name" value="His_kinase_dom"/>
</dbReference>
<dbReference type="InterPro" id="IPR050351">
    <property type="entry name" value="BphY/WalK/GraS-like"/>
</dbReference>
<dbReference type="InterPro" id="IPR003661">
    <property type="entry name" value="HisK_dim/P_dom"/>
</dbReference>
<evidence type="ECO:0000259" key="8">
    <source>
        <dbReference type="PROSITE" id="PS50109"/>
    </source>
</evidence>
<evidence type="ECO:0000313" key="10">
    <source>
        <dbReference type="Proteomes" id="UP000178186"/>
    </source>
</evidence>
<organism evidence="9 10">
    <name type="scientific">Candidatus Ryanbacteria bacterium RIFCSPLOWO2_02_FULL_45_11c</name>
    <dbReference type="NCBI Taxonomy" id="1802128"/>
    <lineage>
        <taxon>Bacteria</taxon>
        <taxon>Candidatus Ryaniibacteriota</taxon>
    </lineage>
</organism>
<keyword evidence="5" id="KW-0418">Kinase</keyword>
<dbReference type="Gene3D" id="3.30.565.10">
    <property type="entry name" value="Histidine kinase-like ATPase, C-terminal domain"/>
    <property type="match status" value="1"/>
</dbReference>
<dbReference type="GO" id="GO:0016036">
    <property type="term" value="P:cellular response to phosphate starvation"/>
    <property type="evidence" value="ECO:0007669"/>
    <property type="project" value="TreeGrafter"/>
</dbReference>
<dbReference type="PANTHER" id="PTHR45453">
    <property type="entry name" value="PHOSPHATE REGULON SENSOR PROTEIN PHOR"/>
    <property type="match status" value="1"/>
</dbReference>
<dbReference type="STRING" id="1802128.A3H64_02385"/>
<keyword evidence="7" id="KW-0472">Membrane</keyword>
<name>A0A1G2H0Z9_9BACT</name>
<dbReference type="SMART" id="SM00388">
    <property type="entry name" value="HisKA"/>
    <property type="match status" value="1"/>
</dbReference>
<evidence type="ECO:0000256" key="3">
    <source>
        <dbReference type="ARBA" id="ARBA00022553"/>
    </source>
</evidence>
<dbReference type="InterPro" id="IPR003594">
    <property type="entry name" value="HATPase_dom"/>
</dbReference>
<feature type="domain" description="Histidine kinase" evidence="8">
    <location>
        <begin position="63"/>
        <end position="280"/>
    </location>
</feature>
<dbReference type="SMART" id="SM00387">
    <property type="entry name" value="HATPase_c"/>
    <property type="match status" value="1"/>
</dbReference>
<dbReference type="EMBL" id="MHNY01000020">
    <property type="protein sequence ID" value="OGZ56155.1"/>
    <property type="molecule type" value="Genomic_DNA"/>
</dbReference>
<keyword evidence="7" id="KW-1133">Transmembrane helix</keyword>
<keyword evidence="7" id="KW-0812">Transmembrane</keyword>
<evidence type="ECO:0000256" key="1">
    <source>
        <dbReference type="ARBA" id="ARBA00000085"/>
    </source>
</evidence>
<dbReference type="SUPFAM" id="SSF47384">
    <property type="entry name" value="Homodimeric domain of signal transducing histidine kinase"/>
    <property type="match status" value="1"/>
</dbReference>
<proteinExistence type="predicted"/>
<dbReference type="CDD" id="cd00082">
    <property type="entry name" value="HisKA"/>
    <property type="match status" value="1"/>
</dbReference>
<dbReference type="Proteomes" id="UP000178186">
    <property type="component" value="Unassembled WGS sequence"/>
</dbReference>
<dbReference type="EC" id="2.7.13.3" evidence="2"/>
<reference evidence="9 10" key="1">
    <citation type="journal article" date="2016" name="Nat. Commun.">
        <title>Thousands of microbial genomes shed light on interconnected biogeochemical processes in an aquifer system.</title>
        <authorList>
            <person name="Anantharaman K."/>
            <person name="Brown C.T."/>
            <person name="Hug L.A."/>
            <person name="Sharon I."/>
            <person name="Castelle C.J."/>
            <person name="Probst A.J."/>
            <person name="Thomas B.C."/>
            <person name="Singh A."/>
            <person name="Wilkins M.J."/>
            <person name="Karaoz U."/>
            <person name="Brodie E.L."/>
            <person name="Williams K.H."/>
            <person name="Hubbard S.S."/>
            <person name="Banfield J.F."/>
        </authorList>
    </citation>
    <scope>NUCLEOTIDE SEQUENCE [LARGE SCALE GENOMIC DNA]</scope>
</reference>
<dbReference type="PRINTS" id="PR00344">
    <property type="entry name" value="BCTRLSENSOR"/>
</dbReference>
<dbReference type="Gene3D" id="1.10.287.130">
    <property type="match status" value="1"/>
</dbReference>
<dbReference type="CDD" id="cd00075">
    <property type="entry name" value="HATPase"/>
    <property type="match status" value="1"/>
</dbReference>
<evidence type="ECO:0000256" key="6">
    <source>
        <dbReference type="ARBA" id="ARBA00023012"/>
    </source>
</evidence>
<evidence type="ECO:0000256" key="5">
    <source>
        <dbReference type="ARBA" id="ARBA00022777"/>
    </source>
</evidence>
<dbReference type="GO" id="GO:0000155">
    <property type="term" value="F:phosphorelay sensor kinase activity"/>
    <property type="evidence" value="ECO:0007669"/>
    <property type="project" value="InterPro"/>
</dbReference>
<dbReference type="PANTHER" id="PTHR45453:SF1">
    <property type="entry name" value="PHOSPHATE REGULON SENSOR PROTEIN PHOR"/>
    <property type="match status" value="1"/>
</dbReference>
<dbReference type="SUPFAM" id="SSF55874">
    <property type="entry name" value="ATPase domain of HSP90 chaperone/DNA topoisomerase II/histidine kinase"/>
    <property type="match status" value="1"/>
</dbReference>
<comment type="caution">
    <text evidence="9">The sequence shown here is derived from an EMBL/GenBank/DDBJ whole genome shotgun (WGS) entry which is preliminary data.</text>
</comment>
<protein>
    <recommendedName>
        <fullName evidence="2">histidine kinase</fullName>
        <ecNumber evidence="2">2.7.13.3</ecNumber>
    </recommendedName>
</protein>
<feature type="transmembrane region" description="Helical" evidence="7">
    <location>
        <begin position="26"/>
        <end position="47"/>
    </location>
</feature>